<evidence type="ECO:0000259" key="4">
    <source>
        <dbReference type="PROSITE" id="PS50956"/>
    </source>
</evidence>
<evidence type="ECO:0000256" key="1">
    <source>
        <dbReference type="ARBA" id="ARBA00023015"/>
    </source>
</evidence>
<dbReference type="GO" id="GO:0006355">
    <property type="term" value="P:regulation of DNA-templated transcription"/>
    <property type="evidence" value="ECO:0007669"/>
    <property type="project" value="UniProtKB-ARBA"/>
</dbReference>
<dbReference type="PROSITE" id="PS00519">
    <property type="entry name" value="HTH_ASNC_1"/>
    <property type="match status" value="1"/>
</dbReference>
<dbReference type="GO" id="GO:0043565">
    <property type="term" value="F:sequence-specific DNA binding"/>
    <property type="evidence" value="ECO:0007669"/>
    <property type="project" value="InterPro"/>
</dbReference>
<dbReference type="PANTHER" id="PTHR30154">
    <property type="entry name" value="LEUCINE-RESPONSIVE REGULATORY PROTEIN"/>
    <property type="match status" value="1"/>
</dbReference>
<dbReference type="Proteomes" id="UP000250443">
    <property type="component" value="Unassembled WGS sequence"/>
</dbReference>
<feature type="domain" description="HTH asnC-type" evidence="4">
    <location>
        <begin position="1"/>
        <end position="62"/>
    </location>
</feature>
<evidence type="ECO:0000313" key="6">
    <source>
        <dbReference type="Proteomes" id="UP000250443"/>
    </source>
</evidence>
<organism evidence="5 6">
    <name type="scientific">Pseudomonas luteola</name>
    <dbReference type="NCBI Taxonomy" id="47886"/>
    <lineage>
        <taxon>Bacteria</taxon>
        <taxon>Pseudomonadati</taxon>
        <taxon>Pseudomonadota</taxon>
        <taxon>Gammaproteobacteria</taxon>
        <taxon>Pseudomonadales</taxon>
        <taxon>Pseudomonadaceae</taxon>
        <taxon>Pseudomonas</taxon>
    </lineage>
</organism>
<dbReference type="CDD" id="cd00090">
    <property type="entry name" value="HTH_ARSR"/>
    <property type="match status" value="1"/>
</dbReference>
<dbReference type="Pfam" id="PF13404">
    <property type="entry name" value="HTH_AsnC-type"/>
    <property type="match status" value="1"/>
</dbReference>
<dbReference type="SUPFAM" id="SSF46785">
    <property type="entry name" value="Winged helix' DNA-binding domain"/>
    <property type="match status" value="1"/>
</dbReference>
<dbReference type="InterPro" id="IPR011991">
    <property type="entry name" value="ArsR-like_HTH"/>
</dbReference>
<dbReference type="InterPro" id="IPR036390">
    <property type="entry name" value="WH_DNA-bd_sf"/>
</dbReference>
<dbReference type="PRINTS" id="PR00033">
    <property type="entry name" value="HTHASNC"/>
</dbReference>
<keyword evidence="2" id="KW-0238">DNA-binding</keyword>
<keyword evidence="1" id="KW-0805">Transcription regulation</keyword>
<evidence type="ECO:0000313" key="5">
    <source>
        <dbReference type="EMBL" id="SPZ09880.1"/>
    </source>
</evidence>
<proteinExistence type="predicted"/>
<dbReference type="PANTHER" id="PTHR30154:SF53">
    <property type="entry name" value="HTH-TYPE TRANSCRIPTIONAL REGULATOR LRPC"/>
    <property type="match status" value="1"/>
</dbReference>
<name>A0A2X2ETJ8_PSELU</name>
<dbReference type="Pfam" id="PF01037">
    <property type="entry name" value="AsnC_trans_reg"/>
    <property type="match status" value="1"/>
</dbReference>
<dbReference type="InterPro" id="IPR019888">
    <property type="entry name" value="Tscrpt_reg_AsnC-like"/>
</dbReference>
<dbReference type="PROSITE" id="PS50956">
    <property type="entry name" value="HTH_ASNC_2"/>
    <property type="match status" value="1"/>
</dbReference>
<dbReference type="EMBL" id="UAUF01000013">
    <property type="protein sequence ID" value="SPZ09880.1"/>
    <property type="molecule type" value="Genomic_DNA"/>
</dbReference>
<evidence type="ECO:0000256" key="3">
    <source>
        <dbReference type="ARBA" id="ARBA00023163"/>
    </source>
</evidence>
<reference evidence="5 6" key="1">
    <citation type="submission" date="2018-06" db="EMBL/GenBank/DDBJ databases">
        <authorList>
            <consortium name="Pathogen Informatics"/>
            <person name="Doyle S."/>
        </authorList>
    </citation>
    <scope>NUCLEOTIDE SEQUENCE [LARGE SCALE GENOMIC DNA]</scope>
    <source>
        <strain evidence="5 6">NCTC11842</strain>
    </source>
</reference>
<accession>A0A2X2ETJ8</accession>
<dbReference type="GO" id="GO:0005829">
    <property type="term" value="C:cytosol"/>
    <property type="evidence" value="ECO:0007669"/>
    <property type="project" value="TreeGrafter"/>
</dbReference>
<dbReference type="Gene3D" id="1.10.10.10">
    <property type="entry name" value="Winged helix-like DNA-binding domain superfamily/Winged helix DNA-binding domain"/>
    <property type="match status" value="1"/>
</dbReference>
<protein>
    <submittedName>
        <fullName evidence="5">Transcriptional regulator</fullName>
    </submittedName>
</protein>
<dbReference type="GO" id="GO:0043200">
    <property type="term" value="P:response to amino acid"/>
    <property type="evidence" value="ECO:0007669"/>
    <property type="project" value="TreeGrafter"/>
</dbReference>
<evidence type="ECO:0000256" key="2">
    <source>
        <dbReference type="ARBA" id="ARBA00023125"/>
    </source>
</evidence>
<dbReference type="InterPro" id="IPR019885">
    <property type="entry name" value="Tscrpt_reg_HTH_AsnC-type_CS"/>
</dbReference>
<dbReference type="AlphaFoldDB" id="A0A2X2ETJ8"/>
<sequence length="157" mass="17151">MDHYDRQIINALLENGRASFADLARRVNLSAPAVAERVAKLEASGVITGYHASVNLKALGQPIECLISVTLNKTSSDKLFDELAAIPQLIACHRVTGESCIVLRAAVADMAELEALIDRLMRYGMSKTSIILSTPFERQTPAKLYPAVEDARSIRRA</sequence>
<dbReference type="Gene3D" id="3.30.70.920">
    <property type="match status" value="1"/>
</dbReference>
<dbReference type="InterPro" id="IPR019887">
    <property type="entry name" value="Tscrpt_reg_AsnC/Lrp_C"/>
</dbReference>
<dbReference type="InterPro" id="IPR000485">
    <property type="entry name" value="AsnC-type_HTH_dom"/>
</dbReference>
<dbReference type="InterPro" id="IPR036388">
    <property type="entry name" value="WH-like_DNA-bd_sf"/>
</dbReference>
<dbReference type="RefSeq" id="WP_010797468.1">
    <property type="nucleotide sequence ID" value="NZ_CP069262.1"/>
</dbReference>
<dbReference type="InterPro" id="IPR011008">
    <property type="entry name" value="Dimeric_a/b-barrel"/>
</dbReference>
<dbReference type="SMART" id="SM00344">
    <property type="entry name" value="HTH_ASNC"/>
    <property type="match status" value="1"/>
</dbReference>
<gene>
    <name evidence="5" type="primary">lrpC</name>
    <name evidence="5" type="ORF">NCTC11842_03464</name>
</gene>
<keyword evidence="3" id="KW-0804">Transcription</keyword>
<dbReference type="SUPFAM" id="SSF54909">
    <property type="entry name" value="Dimeric alpha+beta barrel"/>
    <property type="match status" value="1"/>
</dbReference>
<dbReference type="FunFam" id="1.10.10.10:FF:000646">
    <property type="entry name" value="Transcriptional regulator, AsnC family"/>
    <property type="match status" value="1"/>
</dbReference>